<keyword evidence="6 9" id="KW-0662">Pyridine nucleotide biosynthesis</keyword>
<dbReference type="Proteomes" id="UP001519921">
    <property type="component" value="Unassembled WGS sequence"/>
</dbReference>
<dbReference type="Pfam" id="PF17956">
    <property type="entry name" value="NAPRTase_C"/>
    <property type="match status" value="1"/>
</dbReference>
<keyword evidence="13" id="KW-0328">Glycosyltransferase</keyword>
<dbReference type="InterPro" id="IPR041525">
    <property type="entry name" value="N/Namide_PRibTrfase"/>
</dbReference>
<dbReference type="InterPro" id="IPR041619">
    <property type="entry name" value="NAPRTase_C"/>
</dbReference>
<dbReference type="PANTHER" id="PTHR11098:SF1">
    <property type="entry name" value="NICOTINATE PHOSPHORIBOSYLTRANSFERASE"/>
    <property type="match status" value="1"/>
</dbReference>
<evidence type="ECO:0000256" key="2">
    <source>
        <dbReference type="ARBA" id="ARBA00010897"/>
    </source>
</evidence>
<evidence type="ECO:0000259" key="11">
    <source>
        <dbReference type="Pfam" id="PF17767"/>
    </source>
</evidence>
<dbReference type="SUPFAM" id="SSF54675">
    <property type="entry name" value="Nicotinate/Quinolinate PRTase N-terminal domain-like"/>
    <property type="match status" value="1"/>
</dbReference>
<keyword evidence="7 9" id="KW-0808">Transferase</keyword>
<feature type="domain" description="Nicotinate/nicotinamide phosphoribosyltransferase" evidence="10">
    <location>
        <begin position="162"/>
        <end position="352"/>
    </location>
</feature>
<evidence type="ECO:0000256" key="3">
    <source>
        <dbReference type="ARBA" id="ARBA00013236"/>
    </source>
</evidence>
<organism evidence="13 14">
    <name type="scientific">Clostridium weizhouense</name>
    <dbReference type="NCBI Taxonomy" id="2859781"/>
    <lineage>
        <taxon>Bacteria</taxon>
        <taxon>Bacillati</taxon>
        <taxon>Bacillota</taxon>
        <taxon>Clostridia</taxon>
        <taxon>Eubacteriales</taxon>
        <taxon>Clostridiaceae</taxon>
        <taxon>Clostridium</taxon>
    </lineage>
</organism>
<gene>
    <name evidence="13" type="ORF">KYD98_03565</name>
</gene>
<dbReference type="InterPro" id="IPR013785">
    <property type="entry name" value="Aldolase_TIM"/>
</dbReference>
<evidence type="ECO:0000256" key="1">
    <source>
        <dbReference type="ARBA" id="ARBA00004952"/>
    </source>
</evidence>
<evidence type="ECO:0000313" key="14">
    <source>
        <dbReference type="Proteomes" id="UP001519921"/>
    </source>
</evidence>
<dbReference type="InterPro" id="IPR040727">
    <property type="entry name" value="NAPRTase_N"/>
</dbReference>
<evidence type="ECO:0000313" key="13">
    <source>
        <dbReference type="EMBL" id="MBW6409158.1"/>
    </source>
</evidence>
<dbReference type="Gene3D" id="3.20.20.70">
    <property type="entry name" value="Aldolase class I"/>
    <property type="match status" value="1"/>
</dbReference>
<dbReference type="PANTHER" id="PTHR11098">
    <property type="entry name" value="NICOTINATE PHOSPHORIBOSYLTRANSFERASE"/>
    <property type="match status" value="1"/>
</dbReference>
<name>A0ABS7AKI6_9CLOT</name>
<dbReference type="RefSeq" id="WP_219778210.1">
    <property type="nucleotide sequence ID" value="NZ_JAHXPT010000002.1"/>
</dbReference>
<comment type="PTM">
    <text evidence="9">Transiently phosphorylated on a His residue during the reaction cycle. Phosphorylation strongly increases the affinity for substrates and increases the rate of nicotinate D-ribonucleotide production. Dephosphorylation regenerates the low-affinity form of the enzyme, leading to product release.</text>
</comment>
<comment type="function">
    <text evidence="9">Catalyzes the first step in the biosynthesis of NAD from nicotinic acid, the ATP-dependent synthesis of beta-nicotinate D-ribonucleotide from nicotinate and 5-phospho-D-ribose 1-phosphate.</text>
</comment>
<dbReference type="InterPro" id="IPR036068">
    <property type="entry name" value="Nicotinate_pribotase-like_C"/>
</dbReference>
<dbReference type="InterPro" id="IPR006405">
    <property type="entry name" value="Nic_PRibTrfase_pncB"/>
</dbReference>
<evidence type="ECO:0000256" key="7">
    <source>
        <dbReference type="ARBA" id="ARBA00022679"/>
    </source>
</evidence>
<accession>A0ABS7AKI6</accession>
<dbReference type="InterPro" id="IPR007229">
    <property type="entry name" value="Nic_PRibTrfase-Fam"/>
</dbReference>
<comment type="caution">
    <text evidence="13">The sequence shown here is derived from an EMBL/GenBank/DDBJ whole genome shotgun (WGS) entry which is preliminary data.</text>
</comment>
<dbReference type="GO" id="GO:0016757">
    <property type="term" value="F:glycosyltransferase activity"/>
    <property type="evidence" value="ECO:0007669"/>
    <property type="project" value="UniProtKB-KW"/>
</dbReference>
<comment type="similarity">
    <text evidence="2 9">Belongs to the NAPRTase family.</text>
</comment>
<evidence type="ECO:0000256" key="6">
    <source>
        <dbReference type="ARBA" id="ARBA00022642"/>
    </source>
</evidence>
<feature type="domain" description="Nicotinate phosphoribosyltransferase C-terminal" evidence="12">
    <location>
        <begin position="370"/>
        <end position="479"/>
    </location>
</feature>
<protein>
    <recommendedName>
        <fullName evidence="3 9">Nicotinate phosphoribosyltransferase</fullName>
        <ecNumber evidence="3 9">6.3.4.21</ecNumber>
    </recommendedName>
</protein>
<feature type="domain" description="Nicotinate phosphoribosyltransferase N-terminal" evidence="11">
    <location>
        <begin position="17"/>
        <end position="141"/>
    </location>
</feature>
<keyword evidence="4" id="KW-0597">Phosphoprotein</keyword>
<dbReference type="NCBIfam" id="NF009131">
    <property type="entry name" value="PRK12484.1"/>
    <property type="match status" value="1"/>
</dbReference>
<comment type="pathway">
    <text evidence="1 9">Cofactor biosynthesis; NAD(+) biosynthesis; nicotinate D-ribonucleotide from nicotinate: step 1/1.</text>
</comment>
<evidence type="ECO:0000256" key="9">
    <source>
        <dbReference type="RuleBase" id="RU365100"/>
    </source>
</evidence>
<keyword evidence="14" id="KW-1185">Reference proteome</keyword>
<proteinExistence type="inferred from homology"/>
<dbReference type="Gene3D" id="3.20.140.10">
    <property type="entry name" value="nicotinate phosphoribosyltransferase"/>
    <property type="match status" value="1"/>
</dbReference>
<dbReference type="Pfam" id="PF04095">
    <property type="entry name" value="NAPRTase"/>
    <property type="match status" value="1"/>
</dbReference>
<evidence type="ECO:0000259" key="10">
    <source>
        <dbReference type="Pfam" id="PF04095"/>
    </source>
</evidence>
<comment type="catalytic activity">
    <reaction evidence="8 9">
        <text>5-phospho-alpha-D-ribose 1-diphosphate + nicotinate + ATP + H2O = nicotinate beta-D-ribonucleotide + ADP + phosphate + diphosphate</text>
        <dbReference type="Rhea" id="RHEA:36163"/>
        <dbReference type="ChEBI" id="CHEBI:15377"/>
        <dbReference type="ChEBI" id="CHEBI:30616"/>
        <dbReference type="ChEBI" id="CHEBI:32544"/>
        <dbReference type="ChEBI" id="CHEBI:33019"/>
        <dbReference type="ChEBI" id="CHEBI:43474"/>
        <dbReference type="ChEBI" id="CHEBI:57502"/>
        <dbReference type="ChEBI" id="CHEBI:58017"/>
        <dbReference type="ChEBI" id="CHEBI:456216"/>
        <dbReference type="EC" id="6.3.4.21"/>
    </reaction>
</comment>
<reference evidence="13 14" key="1">
    <citation type="submission" date="2021-07" db="EMBL/GenBank/DDBJ databases">
        <title>Clostridium weizhouense sp. nov., an anaerobic bacterium isolated from activated sludge of Petroleum wastewater.</title>
        <authorList>
            <person name="Li Q."/>
        </authorList>
    </citation>
    <scope>NUCLEOTIDE SEQUENCE [LARGE SCALE GENOMIC DNA]</scope>
    <source>
        <strain evidence="13 14">YB-6</strain>
    </source>
</reference>
<evidence type="ECO:0000256" key="8">
    <source>
        <dbReference type="ARBA" id="ARBA00048668"/>
    </source>
</evidence>
<sequence length="494" mass="56581">MNTKFNFDVRDERNLTMLVDFYELTMGNGYFEKGLKDKIAYFDMFFRRVPDGGGYCIMAGVDQLIHYLNNLRFTDEDIEYLNSKNTFSEEFLQFLKDFKFTCDVWAVPEGNPVFPNEPLITVRGPVIQAQFIETMILLTINHQTLIATKANRICRAAGERPVMEFGSRRAQGYDGAIYGARAAIIGGCDSTACTISDKMFNIPAVGTMAHSWVQLFDTEYEAFKSWAELYPDNCLLLIDTYNVIKSGIPNAIKVFDEILKPLSKRPTGIRIDSGDITYLTKRCREMLDEAGYSDCKIVISNSLDEHIIKDVLDQGACIDSFGVGERLITAKSEPVFGGVYKLVAIENNNELIPKIKISENDEKITNPGFKKIIRIFDKNSHKALADLIALKHELIDESQPLTIFDPIHTWKRKKLINYYTKELQVQIFDKGKCIYTSPTVLEIKKFSKNETNKLWSEVLRFENPHNYYVDLSNNLWSLKQSLLHKYTNSYELSD</sequence>
<keyword evidence="5 9" id="KW-0436">Ligase</keyword>
<dbReference type="CDD" id="cd01570">
    <property type="entry name" value="NAPRTase_A"/>
    <property type="match status" value="1"/>
</dbReference>
<evidence type="ECO:0000256" key="5">
    <source>
        <dbReference type="ARBA" id="ARBA00022598"/>
    </source>
</evidence>
<evidence type="ECO:0000256" key="4">
    <source>
        <dbReference type="ARBA" id="ARBA00022553"/>
    </source>
</evidence>
<dbReference type="NCBIfam" id="TIGR01513">
    <property type="entry name" value="NAPRTase_put"/>
    <property type="match status" value="1"/>
</dbReference>
<dbReference type="GO" id="GO:0004516">
    <property type="term" value="F:nicotinate phosphoribosyltransferase activity"/>
    <property type="evidence" value="ECO:0007669"/>
    <property type="project" value="UniProtKB-EC"/>
</dbReference>
<dbReference type="EC" id="6.3.4.21" evidence="3 9"/>
<dbReference type="EMBL" id="JAHXPT010000002">
    <property type="protein sequence ID" value="MBW6409158.1"/>
    <property type="molecule type" value="Genomic_DNA"/>
</dbReference>
<dbReference type="NCBIfam" id="NF006695">
    <property type="entry name" value="PRK09243.1-2"/>
    <property type="match status" value="1"/>
</dbReference>
<evidence type="ECO:0000259" key="12">
    <source>
        <dbReference type="Pfam" id="PF17956"/>
    </source>
</evidence>
<dbReference type="PIRSF" id="PIRSF000484">
    <property type="entry name" value="NAPRT"/>
    <property type="match status" value="1"/>
</dbReference>
<dbReference type="Pfam" id="PF17767">
    <property type="entry name" value="NAPRTase_N"/>
    <property type="match status" value="1"/>
</dbReference>
<dbReference type="SUPFAM" id="SSF51690">
    <property type="entry name" value="Nicotinate/Quinolinate PRTase C-terminal domain-like"/>
    <property type="match status" value="1"/>
</dbReference>